<proteinExistence type="predicted"/>
<feature type="region of interest" description="Disordered" evidence="1">
    <location>
        <begin position="1"/>
        <end position="26"/>
    </location>
</feature>
<dbReference type="AlphaFoldDB" id="A0A7J8T199"/>
<feature type="compositionally biased region" description="Basic and acidic residues" evidence="1">
    <location>
        <begin position="1"/>
        <end position="22"/>
    </location>
</feature>
<name>A0A7J8T199_GOSDV</name>
<accession>A0A7J8T199</accession>
<sequence>MAPFKFKERDRPIISTHARTDTDGFSTNAHTTPIQYLPSYSGWTVGHPSLMFYTLGPFHFPMTLTSPPLTMYRPSTY</sequence>
<evidence type="ECO:0000313" key="3">
    <source>
        <dbReference type="Proteomes" id="UP000593561"/>
    </source>
</evidence>
<evidence type="ECO:0000313" key="2">
    <source>
        <dbReference type="EMBL" id="MBA0632131.1"/>
    </source>
</evidence>
<reference evidence="2 3" key="1">
    <citation type="journal article" date="2019" name="Genome Biol. Evol.">
        <title>Insights into the evolution of the New World diploid cottons (Gossypium, subgenus Houzingenia) based on genome sequencing.</title>
        <authorList>
            <person name="Grover C.E."/>
            <person name="Arick M.A. 2nd"/>
            <person name="Thrash A."/>
            <person name="Conover J.L."/>
            <person name="Sanders W.S."/>
            <person name="Peterson D.G."/>
            <person name="Frelichowski J.E."/>
            <person name="Scheffler J.A."/>
            <person name="Scheffler B.E."/>
            <person name="Wendel J.F."/>
        </authorList>
    </citation>
    <scope>NUCLEOTIDE SEQUENCE [LARGE SCALE GENOMIC DNA]</scope>
    <source>
        <strain evidence="2">27</strain>
        <tissue evidence="2">Leaf</tissue>
    </source>
</reference>
<evidence type="ECO:0000256" key="1">
    <source>
        <dbReference type="SAM" id="MobiDB-lite"/>
    </source>
</evidence>
<keyword evidence="3" id="KW-1185">Reference proteome</keyword>
<dbReference type="Proteomes" id="UP000593561">
    <property type="component" value="Unassembled WGS sequence"/>
</dbReference>
<organism evidence="2 3">
    <name type="scientific">Gossypium davidsonii</name>
    <name type="common">Davidson's cotton</name>
    <name type="synonym">Gossypium klotzschianum subsp. davidsonii</name>
    <dbReference type="NCBI Taxonomy" id="34287"/>
    <lineage>
        <taxon>Eukaryota</taxon>
        <taxon>Viridiplantae</taxon>
        <taxon>Streptophyta</taxon>
        <taxon>Embryophyta</taxon>
        <taxon>Tracheophyta</taxon>
        <taxon>Spermatophyta</taxon>
        <taxon>Magnoliopsida</taxon>
        <taxon>eudicotyledons</taxon>
        <taxon>Gunneridae</taxon>
        <taxon>Pentapetalae</taxon>
        <taxon>rosids</taxon>
        <taxon>malvids</taxon>
        <taxon>Malvales</taxon>
        <taxon>Malvaceae</taxon>
        <taxon>Malvoideae</taxon>
        <taxon>Gossypium</taxon>
    </lineage>
</organism>
<comment type="caution">
    <text evidence="2">The sequence shown here is derived from an EMBL/GenBank/DDBJ whole genome shotgun (WGS) entry which is preliminary data.</text>
</comment>
<gene>
    <name evidence="2" type="ORF">Godav_000930</name>
</gene>
<dbReference type="EMBL" id="JABFAC010000013">
    <property type="protein sequence ID" value="MBA0632131.1"/>
    <property type="molecule type" value="Genomic_DNA"/>
</dbReference>
<protein>
    <submittedName>
        <fullName evidence="2">Uncharacterized protein</fullName>
    </submittedName>
</protein>